<evidence type="ECO:0000313" key="2">
    <source>
        <dbReference type="EMBL" id="XDS44848.1"/>
    </source>
</evidence>
<organism evidence="2">
    <name type="scientific">Bifidobacterium aquikefiricola</name>
    <dbReference type="NCBI Taxonomy" id="3059038"/>
    <lineage>
        <taxon>Bacteria</taxon>
        <taxon>Bacillati</taxon>
        <taxon>Actinomycetota</taxon>
        <taxon>Actinomycetes</taxon>
        <taxon>Bifidobacteriales</taxon>
        <taxon>Bifidobacteriaceae</taxon>
        <taxon>Bifidobacterium</taxon>
    </lineage>
</organism>
<dbReference type="EMBL" id="CP129674">
    <property type="protein sequence ID" value="XDS44848.1"/>
    <property type="molecule type" value="Genomic_DNA"/>
</dbReference>
<evidence type="ECO:0000259" key="1">
    <source>
        <dbReference type="Pfam" id="PF20464"/>
    </source>
</evidence>
<reference evidence="2" key="1">
    <citation type="submission" date="2023-07" db="EMBL/GenBank/DDBJ databases">
        <title>Bifidobacterium aquikefiriaerophilum sp. nov. and Bifidobacterium eccum sp. nov., isolated from water kefir.</title>
        <authorList>
            <person name="Breselge S."/>
            <person name="Bellassi P."/>
            <person name="Barcenilla C."/>
            <person name="Alvarez-Ordonez A."/>
            <person name="Morelli L."/>
            <person name="Cotter P.D."/>
        </authorList>
    </citation>
    <scope>NUCLEOTIDE SEQUENCE</scope>
    <source>
        <strain evidence="2">WK041_4_12</strain>
    </source>
</reference>
<feature type="domain" description="MmeI-like N-terminal" evidence="1">
    <location>
        <begin position="7"/>
        <end position="97"/>
    </location>
</feature>
<dbReference type="RefSeq" id="WP_369344394.1">
    <property type="nucleotide sequence ID" value="NZ_CP129674.1"/>
</dbReference>
<dbReference type="InterPro" id="IPR046817">
    <property type="entry name" value="MmeI_N"/>
</dbReference>
<sequence>MNIREQKAHDFANRWKNHGDEKQETQKFWMDLLQNMLGRPHALEETEFEHPTALVGYIDVLSLNARFLAEQRQGTAVMPVEQALRYANYLPADEKPRAIGDVIRRVGFCPTLPSLMPDPCS</sequence>
<protein>
    <recommendedName>
        <fullName evidence="1">MmeI-like N-terminal domain-containing protein</fullName>
    </recommendedName>
</protein>
<dbReference type="Pfam" id="PF20464">
    <property type="entry name" value="MmeI_N"/>
    <property type="match status" value="1"/>
</dbReference>
<proteinExistence type="predicted"/>
<gene>
    <name evidence="2" type="ORF">QN215_01545</name>
</gene>
<dbReference type="KEGG" id="baqk:QN215_01545"/>
<accession>A0AB39U7P9</accession>
<name>A0AB39U7P9_9BIFI</name>
<dbReference type="AlphaFoldDB" id="A0AB39U7P9"/>